<dbReference type="FunFam" id="4.10.1250.10:FF:000001">
    <property type="entry name" value="Aminomethyltransferase"/>
    <property type="match status" value="1"/>
</dbReference>
<dbReference type="Pfam" id="PF08669">
    <property type="entry name" value="GCV_T_C"/>
    <property type="match status" value="1"/>
</dbReference>
<evidence type="ECO:0000256" key="7">
    <source>
        <dbReference type="HAMAP-Rule" id="MF_00259"/>
    </source>
</evidence>
<dbReference type="InterPro" id="IPR006223">
    <property type="entry name" value="GcvT"/>
</dbReference>
<feature type="domain" description="Aminomethyltransferase C-terminal" evidence="11">
    <location>
        <begin position="294"/>
        <end position="372"/>
    </location>
</feature>
<dbReference type="Gene3D" id="2.40.30.110">
    <property type="entry name" value="Aminomethyltransferase beta-barrel domains"/>
    <property type="match status" value="1"/>
</dbReference>
<comment type="catalytic activity">
    <reaction evidence="6 7">
        <text>N(6)-[(R)-S(8)-aminomethyldihydrolipoyl]-L-lysyl-[protein] + (6S)-5,6,7,8-tetrahydrofolate = N(6)-[(R)-dihydrolipoyl]-L-lysyl-[protein] + (6R)-5,10-methylene-5,6,7,8-tetrahydrofolate + NH4(+)</text>
        <dbReference type="Rhea" id="RHEA:16945"/>
        <dbReference type="Rhea" id="RHEA-COMP:10475"/>
        <dbReference type="Rhea" id="RHEA-COMP:10492"/>
        <dbReference type="ChEBI" id="CHEBI:15636"/>
        <dbReference type="ChEBI" id="CHEBI:28938"/>
        <dbReference type="ChEBI" id="CHEBI:57453"/>
        <dbReference type="ChEBI" id="CHEBI:83100"/>
        <dbReference type="ChEBI" id="CHEBI:83143"/>
        <dbReference type="EC" id="2.1.2.10"/>
    </reaction>
</comment>
<evidence type="ECO:0000256" key="4">
    <source>
        <dbReference type="ARBA" id="ARBA00022679"/>
    </source>
</evidence>
<evidence type="ECO:0000256" key="8">
    <source>
        <dbReference type="PIRSR" id="PIRSR006487-1"/>
    </source>
</evidence>
<evidence type="ECO:0000256" key="5">
    <source>
        <dbReference type="ARBA" id="ARBA00031395"/>
    </source>
</evidence>
<keyword evidence="9" id="KW-1133">Transmembrane helix</keyword>
<dbReference type="Gene3D" id="4.10.1250.10">
    <property type="entry name" value="Aminomethyltransferase fragment"/>
    <property type="match status" value="1"/>
</dbReference>
<evidence type="ECO:0000256" key="2">
    <source>
        <dbReference type="ARBA" id="ARBA00012616"/>
    </source>
</evidence>
<dbReference type="FunFam" id="3.30.70.1400:FF:000001">
    <property type="entry name" value="Aminomethyltransferase"/>
    <property type="match status" value="1"/>
</dbReference>
<evidence type="ECO:0000256" key="3">
    <source>
        <dbReference type="ARBA" id="ARBA00022576"/>
    </source>
</evidence>
<comment type="subunit">
    <text evidence="7">The glycine cleavage system is composed of four proteins: P, T, L and H.</text>
</comment>
<dbReference type="GO" id="GO:0019464">
    <property type="term" value="P:glycine decarboxylation via glycine cleavage system"/>
    <property type="evidence" value="ECO:0007669"/>
    <property type="project" value="UniProtKB-UniRule"/>
</dbReference>
<protein>
    <recommendedName>
        <fullName evidence="2 7">Aminomethyltransferase</fullName>
        <ecNumber evidence="2 7">2.1.2.10</ecNumber>
    </recommendedName>
    <alternativeName>
        <fullName evidence="5 7">Glycine cleavage system T protein</fullName>
    </alternativeName>
</protein>
<dbReference type="InterPro" id="IPR029043">
    <property type="entry name" value="GcvT/YgfZ_C"/>
</dbReference>
<dbReference type="Gene3D" id="3.30.1360.120">
    <property type="entry name" value="Probable tRNA modification gtpase trme, domain 1"/>
    <property type="match status" value="1"/>
</dbReference>
<dbReference type="PIRSF" id="PIRSF006487">
    <property type="entry name" value="GcvT"/>
    <property type="match status" value="1"/>
</dbReference>
<dbReference type="HAMAP" id="MF_00259">
    <property type="entry name" value="GcvT"/>
    <property type="match status" value="1"/>
</dbReference>
<dbReference type="NCBIfam" id="TIGR00528">
    <property type="entry name" value="gcvT"/>
    <property type="match status" value="1"/>
</dbReference>
<evidence type="ECO:0000256" key="1">
    <source>
        <dbReference type="ARBA" id="ARBA00008609"/>
    </source>
</evidence>
<proteinExistence type="inferred from homology"/>
<dbReference type="PANTHER" id="PTHR43757">
    <property type="entry name" value="AMINOMETHYLTRANSFERASE"/>
    <property type="match status" value="1"/>
</dbReference>
<dbReference type="Pfam" id="PF01571">
    <property type="entry name" value="GCV_T"/>
    <property type="match status" value="1"/>
</dbReference>
<name>A0A9D5P3Y5_XYLRU</name>
<keyword evidence="3 7" id="KW-0032">Aminotransferase</keyword>
<dbReference type="Proteomes" id="UP000806522">
    <property type="component" value="Unassembled WGS sequence"/>
</dbReference>
<dbReference type="SUPFAM" id="SSF103025">
    <property type="entry name" value="Folate-binding domain"/>
    <property type="match status" value="1"/>
</dbReference>
<dbReference type="SUPFAM" id="SSF101790">
    <property type="entry name" value="Aminomethyltransferase beta-barrel domain"/>
    <property type="match status" value="1"/>
</dbReference>
<keyword evidence="9" id="KW-0812">Transmembrane</keyword>
<evidence type="ECO:0000259" key="10">
    <source>
        <dbReference type="Pfam" id="PF01571"/>
    </source>
</evidence>
<dbReference type="EC" id="2.1.2.10" evidence="2 7"/>
<feature type="transmembrane region" description="Helical" evidence="9">
    <location>
        <begin position="21"/>
        <end position="39"/>
    </location>
</feature>
<gene>
    <name evidence="7 12" type="primary">gcvT</name>
    <name evidence="12" type="ORF">E7101_11350</name>
</gene>
<sequence length="379" mass="42079">MAIKQELEKKEKRTCLYDKHLSLGATMVTFGGFDMPLLYQMAGIAPEHMAVREHVGLFDVSHMGEVTVKGPDAERYVQHIFTNDVAGAPIGKIYYGMMCYENGGTVDDLLVYKMGENDFFLVINAANIDKDWAWMLEHAAGFDIDLQNRSDYYGQIAVQGPEAEHAVETVLGLPCAELTFYTCKQITITHHPSPTTQVIISRTGYTGEDGFEIYASHDYIRECWDKLIAAGVQACGLGCRDTLRFEVGLPLYGDELSENITPIMAGLGMFVKLDKAEFIGKEALARQKAEGPAKKLVGIELADKAIPRHGYTVLNMAGEPIGEVTTGYHTLSTDKSVCMALVDAEYAKLDTEVQIQIRKKVFPGKVVKKQFYNKSYKKS</sequence>
<comment type="function">
    <text evidence="7">The glycine cleavage system catalyzes the degradation of glycine.</text>
</comment>
<evidence type="ECO:0000259" key="11">
    <source>
        <dbReference type="Pfam" id="PF08669"/>
    </source>
</evidence>
<dbReference type="PANTHER" id="PTHR43757:SF2">
    <property type="entry name" value="AMINOMETHYLTRANSFERASE, MITOCHONDRIAL"/>
    <property type="match status" value="1"/>
</dbReference>
<feature type="binding site" evidence="8">
    <location>
        <position position="212"/>
    </location>
    <ligand>
        <name>substrate</name>
    </ligand>
</feature>
<dbReference type="InterPro" id="IPR027266">
    <property type="entry name" value="TrmE/GcvT-like"/>
</dbReference>
<evidence type="ECO:0000256" key="9">
    <source>
        <dbReference type="SAM" id="Phobius"/>
    </source>
</evidence>
<dbReference type="InterPro" id="IPR013977">
    <property type="entry name" value="GcvT_C"/>
</dbReference>
<dbReference type="NCBIfam" id="NF001567">
    <property type="entry name" value="PRK00389.1"/>
    <property type="match status" value="1"/>
</dbReference>
<dbReference type="GO" id="GO:0008483">
    <property type="term" value="F:transaminase activity"/>
    <property type="evidence" value="ECO:0007669"/>
    <property type="project" value="UniProtKB-KW"/>
</dbReference>
<dbReference type="AlphaFoldDB" id="A0A9D5P3Y5"/>
<comment type="similarity">
    <text evidence="1 7">Belongs to the GcvT family.</text>
</comment>
<reference evidence="12" key="1">
    <citation type="submission" date="2019-04" db="EMBL/GenBank/DDBJ databases">
        <title>Evolution of Biomass-Degrading Anaerobic Consortia Revealed by Metagenomics.</title>
        <authorList>
            <person name="Peng X."/>
        </authorList>
    </citation>
    <scope>NUCLEOTIDE SEQUENCE</scope>
    <source>
        <strain evidence="12">SIG140</strain>
    </source>
</reference>
<dbReference type="InterPro" id="IPR006222">
    <property type="entry name" value="GCVT_N"/>
</dbReference>
<dbReference type="InterPro" id="IPR028896">
    <property type="entry name" value="GcvT/YgfZ/DmdA"/>
</dbReference>
<evidence type="ECO:0000313" key="13">
    <source>
        <dbReference type="Proteomes" id="UP000806522"/>
    </source>
</evidence>
<dbReference type="InterPro" id="IPR022903">
    <property type="entry name" value="GcvT_bac"/>
</dbReference>
<dbReference type="EMBL" id="SUYC01000013">
    <property type="protein sequence ID" value="MBE6271527.1"/>
    <property type="molecule type" value="Genomic_DNA"/>
</dbReference>
<keyword evidence="9" id="KW-0472">Membrane</keyword>
<accession>A0A9D5P3Y5</accession>
<dbReference type="GO" id="GO:0004047">
    <property type="term" value="F:aminomethyltransferase activity"/>
    <property type="evidence" value="ECO:0007669"/>
    <property type="project" value="UniProtKB-UniRule"/>
</dbReference>
<feature type="domain" description="GCVT N-terminal" evidence="10">
    <location>
        <begin position="16"/>
        <end position="275"/>
    </location>
</feature>
<dbReference type="Gene3D" id="3.30.70.1400">
    <property type="entry name" value="Aminomethyltransferase beta-barrel domains"/>
    <property type="match status" value="1"/>
</dbReference>
<evidence type="ECO:0000256" key="6">
    <source>
        <dbReference type="ARBA" id="ARBA00047665"/>
    </source>
</evidence>
<organism evidence="12 13">
    <name type="scientific">Xylanibacter ruminicola</name>
    <name type="common">Prevotella ruminicola</name>
    <dbReference type="NCBI Taxonomy" id="839"/>
    <lineage>
        <taxon>Bacteria</taxon>
        <taxon>Pseudomonadati</taxon>
        <taxon>Bacteroidota</taxon>
        <taxon>Bacteroidia</taxon>
        <taxon>Bacteroidales</taxon>
        <taxon>Prevotellaceae</taxon>
        <taxon>Xylanibacter</taxon>
    </lineage>
</organism>
<keyword evidence="4 7" id="KW-0808">Transferase</keyword>
<dbReference type="GO" id="GO:0005829">
    <property type="term" value="C:cytosol"/>
    <property type="evidence" value="ECO:0007669"/>
    <property type="project" value="TreeGrafter"/>
</dbReference>
<dbReference type="GO" id="GO:0005960">
    <property type="term" value="C:glycine cleavage complex"/>
    <property type="evidence" value="ECO:0007669"/>
    <property type="project" value="InterPro"/>
</dbReference>
<comment type="caution">
    <text evidence="12">The sequence shown here is derived from an EMBL/GenBank/DDBJ whole genome shotgun (WGS) entry which is preliminary data.</text>
</comment>
<evidence type="ECO:0000313" key="12">
    <source>
        <dbReference type="EMBL" id="MBE6271527.1"/>
    </source>
</evidence>